<dbReference type="InterPro" id="IPR049900">
    <property type="entry name" value="PKS_mFAS_DH"/>
</dbReference>
<name>A0A0C3C7M2_PILCF</name>
<dbReference type="Pfam" id="PF00109">
    <property type="entry name" value="ketoacyl-synt"/>
    <property type="match status" value="1"/>
</dbReference>
<sequence>MPSDTTNKAAESPPFEPIAIVGIGIRGPGGIDSLTTLWDTLVERKSHCLPLAKDPRFHRRFNPEDFKALFDGIPDGENVLHANLFDETPGLDRTYFSLSEREAAGMDVQMKLLLHVAHEALADAGYSGVEDGSAFDPSTFGVYVAAATDEVIQDMRDFDTDIYHLTRTERAFLSGQICWHFGLRGPSSSIDTVCSGSMTAFNDACRALATGECRAAIAGGVHVVTPVSGPISFYSIKRAGFLDRTGQCKPFLEDGSGYSRSEGCGLVVMKRLSDAVREGDRIHGVIRGLCIRSMASPHFISRPHAPFQSVALAQAVKLSGVDPAAISFVEAHGPGTARGDPAEIFSLCSVLAEHRAPDNPITIGSIKGNLGHAEAASGTQSLAKVLAMFQRRRIPPQADFHPSRMNPTLQPFFDNHPIRIIEKEEEWNASHRIAVISNFGASGNAGFMVIEEGPSFEPLIAKGFPPLPFIISAKDSSTLIKLIHLYIDWLKRPSTLSTPLGDISYAMTARRFLHPFMISVQADSHEDLVQKLQERPPMIESSTDRQPRQVALCFSGQGGDRVDPRDSTLYNFSASFTDAVDMCFSIAESEHLIAFEDIAMLELFALEFGLVEMWKSWGINPAALAGQSFGEYVALVCAGVLSVHDALKILGLRAALIRARCSDIPSKMAAVRLALSDITTFLQQQTSTRVELACVNSDNSVTLAGTPEDLESFRVELLKSYPAARWHLLNTMTTAFHSRFVEPILTDLASACTEIEIHPSTQVVLSGVLGKMCPVGDGTLEERDYLVRHCRETNCFGTAISDYHRRNAEEGKPQPDWVEIGSHARIISFIGLESGQLKLPSHGKTAVDGWITALDTLMRLYSAGHAVDLKGLHRDVNPSARHTDLPLYPFQLEPHSYPVRKEVKGSSTTSGSANAVQLYPRVPSTELAPLLLNHVMAGYTLCPATTHLALLLSAASTSTSSSQHEGRSAYKLFKFKVIAGFTNTTDGWLQVRCQLPSSDLQIISNEDKIHITARVDVCKEQDLLESLSLYQPLVLPLKSFKSLPSTDIVKKELAYSLFSHTVSYGSHGQVLDRVWIAEDGHQAWGYSTYPHGAREAEGVPSSLRDFSPMLIESSCQLIGFLINTSSDRQSGEAFVTDEIGECAIAVSKLYETKYVEMYASYKMVDGGSAALGQVFAFDDKGQVISAFRDVRMAKMKIYVLQRLIDRGRKPEQSVTTQPVAPMELCDLGLDPSTAKEVAAQLKRLLPNLQDHLVIDPRSTLASLLQTLRSPFVPPSLPITANGVPAVLEPATALVTNLSVTNLSQEMMEAISSNPEVIQYAPGRTPFMLIHDGGGTAFAYYSLGNLERTVIGVHCPGLQEGKGIVNVQHAANEYAAIARQYLKQSCPGHSKLVVGGWSLGGTISVTMAAIFPDLVAGVVTIDTTPPGVDSLSAQEAESVLLHPWSRTDGIHGLVRKQLQLNTRAIFSNQEYKTTIRVSAVNVPVYVICAMDPFRPPESLELRDSSSEWLVNFKRPKAAEVTWKALLGERLLEVQTIPGNHWTMFTPVNAKTTTEALRRGLDAIEDYLNDLEC</sequence>
<evidence type="ECO:0000259" key="4">
    <source>
        <dbReference type="PROSITE" id="PS52004"/>
    </source>
</evidence>
<organism evidence="6 7">
    <name type="scientific">Piloderma croceum (strain F 1598)</name>
    <dbReference type="NCBI Taxonomy" id="765440"/>
    <lineage>
        <taxon>Eukaryota</taxon>
        <taxon>Fungi</taxon>
        <taxon>Dikarya</taxon>
        <taxon>Basidiomycota</taxon>
        <taxon>Agaricomycotina</taxon>
        <taxon>Agaricomycetes</taxon>
        <taxon>Agaricomycetidae</taxon>
        <taxon>Atheliales</taxon>
        <taxon>Atheliaceae</taxon>
        <taxon>Piloderma</taxon>
    </lineage>
</organism>
<dbReference type="Gene3D" id="3.40.366.10">
    <property type="entry name" value="Malonyl-Coenzyme A Acyl Carrier Protein, domain 2"/>
    <property type="match status" value="1"/>
</dbReference>
<evidence type="ECO:0000259" key="5">
    <source>
        <dbReference type="PROSITE" id="PS52019"/>
    </source>
</evidence>
<dbReference type="Gene3D" id="3.40.47.10">
    <property type="match status" value="1"/>
</dbReference>
<reference evidence="6 7" key="1">
    <citation type="submission" date="2014-04" db="EMBL/GenBank/DDBJ databases">
        <authorList>
            <consortium name="DOE Joint Genome Institute"/>
            <person name="Kuo A."/>
            <person name="Tarkka M."/>
            <person name="Buscot F."/>
            <person name="Kohler A."/>
            <person name="Nagy L.G."/>
            <person name="Floudas D."/>
            <person name="Copeland A."/>
            <person name="Barry K.W."/>
            <person name="Cichocki N."/>
            <person name="Veneault-Fourrey C."/>
            <person name="LaButti K."/>
            <person name="Lindquist E.A."/>
            <person name="Lipzen A."/>
            <person name="Lundell T."/>
            <person name="Morin E."/>
            <person name="Murat C."/>
            <person name="Sun H."/>
            <person name="Tunlid A."/>
            <person name="Henrissat B."/>
            <person name="Grigoriev I.V."/>
            <person name="Hibbett D.S."/>
            <person name="Martin F."/>
            <person name="Nordberg H.P."/>
            <person name="Cantor M.N."/>
            <person name="Hua S.X."/>
        </authorList>
    </citation>
    <scope>NUCLEOTIDE SEQUENCE [LARGE SCALE GENOMIC DNA]</scope>
    <source>
        <strain evidence="6 7">F 1598</strain>
    </source>
</reference>
<evidence type="ECO:0000256" key="2">
    <source>
        <dbReference type="ARBA" id="ARBA00022553"/>
    </source>
</evidence>
<evidence type="ECO:0000313" key="6">
    <source>
        <dbReference type="EMBL" id="KIM85657.1"/>
    </source>
</evidence>
<dbReference type="InterPro" id="IPR014031">
    <property type="entry name" value="Ketoacyl_synth_C"/>
</dbReference>
<dbReference type="OrthoDB" id="329835at2759"/>
<dbReference type="GO" id="GO:0044550">
    <property type="term" value="P:secondary metabolite biosynthetic process"/>
    <property type="evidence" value="ECO:0007669"/>
    <property type="project" value="TreeGrafter"/>
</dbReference>
<proteinExistence type="predicted"/>
<dbReference type="HOGENOM" id="CLU_241245_0_0_1"/>
<dbReference type="InterPro" id="IPR016035">
    <property type="entry name" value="Acyl_Trfase/lysoPLipase"/>
</dbReference>
<feature type="region of interest" description="N-terminal hotdog fold" evidence="3">
    <location>
        <begin position="901"/>
        <end position="1022"/>
    </location>
</feature>
<dbReference type="SUPFAM" id="SSF55048">
    <property type="entry name" value="Probable ACP-binding domain of malonyl-CoA ACP transacylase"/>
    <property type="match status" value="1"/>
</dbReference>
<dbReference type="Proteomes" id="UP000054166">
    <property type="component" value="Unassembled WGS sequence"/>
</dbReference>
<dbReference type="Pfam" id="PF00698">
    <property type="entry name" value="Acyl_transf_1"/>
    <property type="match status" value="1"/>
</dbReference>
<dbReference type="PROSITE" id="PS52019">
    <property type="entry name" value="PKS_MFAS_DH"/>
    <property type="match status" value="1"/>
</dbReference>
<dbReference type="GO" id="GO:0004312">
    <property type="term" value="F:fatty acid synthase activity"/>
    <property type="evidence" value="ECO:0007669"/>
    <property type="project" value="TreeGrafter"/>
</dbReference>
<dbReference type="EMBL" id="KN832984">
    <property type="protein sequence ID" value="KIM85657.1"/>
    <property type="molecule type" value="Genomic_DNA"/>
</dbReference>
<keyword evidence="7" id="KW-1185">Reference proteome</keyword>
<dbReference type="CDD" id="cd00833">
    <property type="entry name" value="PKS"/>
    <property type="match status" value="1"/>
</dbReference>
<evidence type="ECO:0000256" key="1">
    <source>
        <dbReference type="ARBA" id="ARBA00022450"/>
    </source>
</evidence>
<dbReference type="InterPro" id="IPR016036">
    <property type="entry name" value="Malonyl_transacylase_ACP-bd"/>
</dbReference>
<dbReference type="InterPro" id="IPR014030">
    <property type="entry name" value="Ketoacyl_synth_N"/>
</dbReference>
<reference evidence="7" key="2">
    <citation type="submission" date="2015-01" db="EMBL/GenBank/DDBJ databases">
        <title>Evolutionary Origins and Diversification of the Mycorrhizal Mutualists.</title>
        <authorList>
            <consortium name="DOE Joint Genome Institute"/>
            <consortium name="Mycorrhizal Genomics Consortium"/>
            <person name="Kohler A."/>
            <person name="Kuo A."/>
            <person name="Nagy L.G."/>
            <person name="Floudas D."/>
            <person name="Copeland A."/>
            <person name="Barry K.W."/>
            <person name="Cichocki N."/>
            <person name="Veneault-Fourrey C."/>
            <person name="LaButti K."/>
            <person name="Lindquist E.A."/>
            <person name="Lipzen A."/>
            <person name="Lundell T."/>
            <person name="Morin E."/>
            <person name="Murat C."/>
            <person name="Riley R."/>
            <person name="Ohm R."/>
            <person name="Sun H."/>
            <person name="Tunlid A."/>
            <person name="Henrissat B."/>
            <person name="Grigoriev I.V."/>
            <person name="Hibbett D.S."/>
            <person name="Martin F."/>
        </authorList>
    </citation>
    <scope>NUCLEOTIDE SEQUENCE [LARGE SCALE GENOMIC DNA]</scope>
    <source>
        <strain evidence="7">F 1598</strain>
    </source>
</reference>
<dbReference type="InterPro" id="IPR014043">
    <property type="entry name" value="Acyl_transferase_dom"/>
</dbReference>
<dbReference type="Pfam" id="PF00561">
    <property type="entry name" value="Abhydrolase_1"/>
    <property type="match status" value="1"/>
</dbReference>
<dbReference type="InterPro" id="IPR016039">
    <property type="entry name" value="Thiolase-like"/>
</dbReference>
<dbReference type="PROSITE" id="PS52004">
    <property type="entry name" value="KS3_2"/>
    <property type="match status" value="1"/>
</dbReference>
<keyword evidence="1" id="KW-0596">Phosphopantetheine</keyword>
<dbReference type="SUPFAM" id="SSF53474">
    <property type="entry name" value="alpha/beta-Hydrolases"/>
    <property type="match status" value="1"/>
</dbReference>
<feature type="domain" description="Ketosynthase family 3 (KS3)" evidence="4">
    <location>
        <begin position="15"/>
        <end position="452"/>
    </location>
</feature>
<dbReference type="PANTHER" id="PTHR43775:SF37">
    <property type="entry name" value="SI:DKEY-61P9.11"/>
    <property type="match status" value="1"/>
</dbReference>
<protein>
    <recommendedName>
        <fullName evidence="8">Polyketide synthase</fullName>
    </recommendedName>
</protein>
<dbReference type="Gene3D" id="3.10.129.110">
    <property type="entry name" value="Polyketide synthase dehydratase"/>
    <property type="match status" value="1"/>
</dbReference>
<dbReference type="SUPFAM" id="SSF53901">
    <property type="entry name" value="Thiolase-like"/>
    <property type="match status" value="1"/>
</dbReference>
<dbReference type="InterPro" id="IPR020841">
    <property type="entry name" value="PKS_Beta-ketoAc_synthase_dom"/>
</dbReference>
<feature type="region of interest" description="C-terminal hotdog fold" evidence="3">
    <location>
        <begin position="1045"/>
        <end position="1201"/>
    </location>
</feature>
<dbReference type="PANTHER" id="PTHR43775">
    <property type="entry name" value="FATTY ACID SYNTHASE"/>
    <property type="match status" value="1"/>
</dbReference>
<dbReference type="GO" id="GO:0006633">
    <property type="term" value="P:fatty acid biosynthetic process"/>
    <property type="evidence" value="ECO:0007669"/>
    <property type="project" value="TreeGrafter"/>
</dbReference>
<dbReference type="InterPro" id="IPR042104">
    <property type="entry name" value="PKS_dehydratase_sf"/>
</dbReference>
<dbReference type="Gene3D" id="3.30.70.3290">
    <property type="match status" value="1"/>
</dbReference>
<dbReference type="Gene3D" id="3.40.50.1820">
    <property type="entry name" value="alpha/beta hydrolase"/>
    <property type="match status" value="1"/>
</dbReference>
<feature type="domain" description="PKS/mFAS DH" evidence="5">
    <location>
        <begin position="901"/>
        <end position="1201"/>
    </location>
</feature>
<evidence type="ECO:0000313" key="7">
    <source>
        <dbReference type="Proteomes" id="UP000054166"/>
    </source>
</evidence>
<dbReference type="InterPro" id="IPR050091">
    <property type="entry name" value="PKS_NRPS_Biosynth_Enz"/>
</dbReference>
<dbReference type="SMART" id="SM00825">
    <property type="entry name" value="PKS_KS"/>
    <property type="match status" value="1"/>
</dbReference>
<keyword evidence="2" id="KW-0597">Phosphoprotein</keyword>
<gene>
    <name evidence="6" type="ORF">PILCRDRAFT_86849</name>
</gene>
<comment type="caution">
    <text evidence="3">Lacks conserved residue(s) required for the propagation of feature annotation.</text>
</comment>
<dbReference type="SUPFAM" id="SSF52151">
    <property type="entry name" value="FabD/lysophospholipase-like"/>
    <property type="match status" value="1"/>
</dbReference>
<dbReference type="SMART" id="SM00827">
    <property type="entry name" value="PKS_AT"/>
    <property type="match status" value="1"/>
</dbReference>
<accession>A0A0C3C7M2</accession>
<dbReference type="Pfam" id="PF02801">
    <property type="entry name" value="Ketoacyl-synt_C"/>
    <property type="match status" value="1"/>
</dbReference>
<dbReference type="InterPro" id="IPR029058">
    <property type="entry name" value="AB_hydrolase_fold"/>
</dbReference>
<dbReference type="InterPro" id="IPR001227">
    <property type="entry name" value="Ac_transferase_dom_sf"/>
</dbReference>
<dbReference type="InterPro" id="IPR000073">
    <property type="entry name" value="AB_hydrolase_1"/>
</dbReference>
<evidence type="ECO:0000256" key="3">
    <source>
        <dbReference type="PROSITE-ProRule" id="PRU01363"/>
    </source>
</evidence>
<dbReference type="STRING" id="765440.A0A0C3C7M2"/>
<evidence type="ECO:0008006" key="8">
    <source>
        <dbReference type="Google" id="ProtNLM"/>
    </source>
</evidence>
<dbReference type="InParanoid" id="A0A0C3C7M2"/>